<protein>
    <recommendedName>
        <fullName evidence="3">AAA domain-containing protein</fullName>
    </recommendedName>
</protein>
<reference evidence="1 2" key="1">
    <citation type="submission" date="2018-03" db="EMBL/GenBank/DDBJ databases">
        <title>Genomic Encyclopedia of Archaeal and Bacterial Type Strains, Phase II (KMG-II): from individual species to whole genera.</title>
        <authorList>
            <person name="Goeker M."/>
        </authorList>
    </citation>
    <scope>NUCLEOTIDE SEQUENCE [LARGE SCALE GENOMIC DNA]</scope>
    <source>
        <strain evidence="1 2">DSM 44889</strain>
    </source>
</reference>
<dbReference type="AlphaFoldDB" id="A0A316A3N8"/>
<sequence>MTEVRPAHAIFLNGSYGIGKSTLLEHLGDQLAAAGTPFALMDVDWFHRSWPPAPHDPSNVVVEAENIAAVWAAYQRGGPRQLVLAGVIETAEDRARYERATGLAVRSVRLEADPGVREARLRRRYTSAQHAALQWHLARHETLAQRLRAADLDELVVQTDDLQPHVLAQEVLEHFTR</sequence>
<evidence type="ECO:0000313" key="2">
    <source>
        <dbReference type="Proteomes" id="UP000245469"/>
    </source>
</evidence>
<name>A0A316A3N8_9ACTN</name>
<dbReference type="EMBL" id="QGDQ01000019">
    <property type="protein sequence ID" value="PWJ52511.1"/>
    <property type="molecule type" value="Genomic_DNA"/>
</dbReference>
<keyword evidence="2" id="KW-1185">Reference proteome</keyword>
<dbReference type="Gene3D" id="3.40.50.300">
    <property type="entry name" value="P-loop containing nucleotide triphosphate hydrolases"/>
    <property type="match status" value="1"/>
</dbReference>
<proteinExistence type="predicted"/>
<accession>A0A316A3N8</accession>
<dbReference type="RefSeq" id="WP_109775233.1">
    <property type="nucleotide sequence ID" value="NZ_QGDQ01000019.1"/>
</dbReference>
<comment type="caution">
    <text evidence="1">The sequence shown here is derived from an EMBL/GenBank/DDBJ whole genome shotgun (WGS) entry which is preliminary data.</text>
</comment>
<gene>
    <name evidence="1" type="ORF">BXY45_1193</name>
</gene>
<organism evidence="1 2">
    <name type="scientific">Quadrisphaera granulorum</name>
    <dbReference type="NCBI Taxonomy" id="317664"/>
    <lineage>
        <taxon>Bacteria</taxon>
        <taxon>Bacillati</taxon>
        <taxon>Actinomycetota</taxon>
        <taxon>Actinomycetes</taxon>
        <taxon>Kineosporiales</taxon>
        <taxon>Kineosporiaceae</taxon>
        <taxon>Quadrisphaera</taxon>
    </lineage>
</organism>
<dbReference type="InterPro" id="IPR027417">
    <property type="entry name" value="P-loop_NTPase"/>
</dbReference>
<dbReference type="OrthoDB" id="7889077at2"/>
<evidence type="ECO:0008006" key="3">
    <source>
        <dbReference type="Google" id="ProtNLM"/>
    </source>
</evidence>
<evidence type="ECO:0000313" key="1">
    <source>
        <dbReference type="EMBL" id="PWJ52511.1"/>
    </source>
</evidence>
<dbReference type="SUPFAM" id="SSF52540">
    <property type="entry name" value="P-loop containing nucleoside triphosphate hydrolases"/>
    <property type="match status" value="1"/>
</dbReference>
<dbReference type="Proteomes" id="UP000245469">
    <property type="component" value="Unassembled WGS sequence"/>
</dbReference>